<dbReference type="Pfam" id="PF00931">
    <property type="entry name" value="NB-ARC"/>
    <property type="match status" value="1"/>
</dbReference>
<evidence type="ECO:0000256" key="1">
    <source>
        <dbReference type="ARBA" id="ARBA00008894"/>
    </source>
</evidence>
<dbReference type="Proteomes" id="UP000594263">
    <property type="component" value="Unplaced"/>
</dbReference>
<proteinExistence type="inferred from homology"/>
<dbReference type="EnsemblPlants" id="Kaladp0028s0041.1.v1.1">
    <property type="protein sequence ID" value="Kaladp0028s0041.1.v1.1"/>
    <property type="gene ID" value="Kaladp0028s0041.v1.1"/>
</dbReference>
<dbReference type="Gene3D" id="3.40.50.300">
    <property type="entry name" value="P-loop containing nucleotide triphosphate hydrolases"/>
    <property type="match status" value="1"/>
</dbReference>
<comment type="similarity">
    <text evidence="1">Belongs to the disease resistance NB-LRR family.</text>
</comment>
<dbReference type="PRINTS" id="PR00364">
    <property type="entry name" value="DISEASERSIST"/>
</dbReference>
<feature type="domain" description="RPW8" evidence="3">
    <location>
        <begin position="1"/>
        <end position="149"/>
    </location>
</feature>
<dbReference type="Pfam" id="PF05659">
    <property type="entry name" value="RPW8"/>
    <property type="match status" value="1"/>
</dbReference>
<dbReference type="GO" id="GO:0006952">
    <property type="term" value="P:defense response"/>
    <property type="evidence" value="ECO:0007669"/>
    <property type="project" value="UniProtKB-KW"/>
</dbReference>
<dbReference type="Gene3D" id="1.10.8.430">
    <property type="entry name" value="Helical domain of apoptotic protease-activating factors"/>
    <property type="match status" value="1"/>
</dbReference>
<dbReference type="PANTHER" id="PTHR36766:SF3">
    <property type="entry name" value="RPW8 DOMAIN-CONTAINING PROTEIN"/>
    <property type="match status" value="1"/>
</dbReference>
<reference evidence="4" key="1">
    <citation type="submission" date="2021-01" db="UniProtKB">
        <authorList>
            <consortium name="EnsemblPlants"/>
        </authorList>
    </citation>
    <scope>IDENTIFICATION</scope>
</reference>
<dbReference type="Gramene" id="Kaladp0028s0041.1.v1.1">
    <property type="protein sequence ID" value="Kaladp0028s0041.1.v1.1"/>
    <property type="gene ID" value="Kaladp0028s0041.v1.1"/>
</dbReference>
<dbReference type="OMA" id="CATTHIH"/>
<dbReference type="AlphaFoldDB" id="A0A7N0T9N4"/>
<evidence type="ECO:0000256" key="2">
    <source>
        <dbReference type="ARBA" id="ARBA00022821"/>
    </source>
</evidence>
<name>A0A7N0T9N4_KALFE</name>
<accession>A0A7N0T9N4</accession>
<dbReference type="InterPro" id="IPR008808">
    <property type="entry name" value="Powdery_mildew-R_dom"/>
</dbReference>
<dbReference type="SUPFAM" id="SSF52540">
    <property type="entry name" value="P-loop containing nucleoside triphosphate hydrolases"/>
    <property type="match status" value="1"/>
</dbReference>
<organism evidence="4 5">
    <name type="scientific">Kalanchoe fedtschenkoi</name>
    <name type="common">Lavender scallops</name>
    <name type="synonym">South American air plant</name>
    <dbReference type="NCBI Taxonomy" id="63787"/>
    <lineage>
        <taxon>Eukaryota</taxon>
        <taxon>Viridiplantae</taxon>
        <taxon>Streptophyta</taxon>
        <taxon>Embryophyta</taxon>
        <taxon>Tracheophyta</taxon>
        <taxon>Spermatophyta</taxon>
        <taxon>Magnoliopsida</taxon>
        <taxon>eudicotyledons</taxon>
        <taxon>Gunneridae</taxon>
        <taxon>Pentapetalae</taxon>
        <taxon>Saxifragales</taxon>
        <taxon>Crassulaceae</taxon>
        <taxon>Kalanchoe</taxon>
    </lineage>
</organism>
<dbReference type="PANTHER" id="PTHR36766">
    <property type="entry name" value="PLANT BROAD-SPECTRUM MILDEW RESISTANCE PROTEIN RPW8"/>
    <property type="match status" value="1"/>
</dbReference>
<keyword evidence="2" id="KW-0611">Plant defense</keyword>
<dbReference type="InterPro" id="IPR042197">
    <property type="entry name" value="Apaf_helical"/>
</dbReference>
<dbReference type="PROSITE" id="PS51153">
    <property type="entry name" value="RPW8"/>
    <property type="match status" value="1"/>
</dbReference>
<evidence type="ECO:0000313" key="4">
    <source>
        <dbReference type="EnsemblPlants" id="Kaladp0028s0041.1.v1.1"/>
    </source>
</evidence>
<dbReference type="InterPro" id="IPR002182">
    <property type="entry name" value="NB-ARC"/>
</dbReference>
<keyword evidence="5" id="KW-1185">Reference proteome</keyword>
<protein>
    <recommendedName>
        <fullName evidence="3">RPW8 domain-containing protein</fullName>
    </recommendedName>
</protein>
<sequence>MSGLVEGAVVGALVGKLVNEIIDATKTAGEFKPLLKRIESKIRLLRPEMEKMEELLQKLDRGQENKEFAALLVKGTTLVKKCSKVQSWNYCKRVKCSKLLSKLDESISSYCEINVALQTNRTATQTLVVAEDLSRRFDEYISTGRGNVNESELGLSVSCGLHRPPEYTVGLEMPLKEVKMKLLAGEVKVLVVFGPGGCGKTTLAKKLCEDSDIKDKYGRNIFFVTLSNVPNKMALNQLKSIYVDVDLKPKLVILDDVWLKSDHHIDDLSSGISNLKILVTSRFRLPRFQPQYELKLLNDEDAKKLFCHEVSFGNDSDNMPEDDDLVNKIVKCCNGFPLALSVVGKSLKGQHWTVWRTRAEEMSKGQAFPDSEEVLLNCLSTSLDDLDSVLKESFLDLGSFPEDARIPAAALVDVAVELYRQDEDGLYALRNLFQLHVRNLVNMLATREDASKVGGFCNEHFVTQHDLLRQLAIWVNNRLAPVEERARLFIDIAGNDVPVDFRTLEYTSSSARLVSITTEVDKLFMGRQMFWIKKLGVELANKVIVQLHMFGAFMEDKVASYMKCSLVAMEEEIGT</sequence>
<dbReference type="InterPro" id="IPR027417">
    <property type="entry name" value="P-loop_NTPase"/>
</dbReference>
<evidence type="ECO:0000259" key="3">
    <source>
        <dbReference type="PROSITE" id="PS51153"/>
    </source>
</evidence>
<dbReference type="GO" id="GO:0043531">
    <property type="term" value="F:ADP binding"/>
    <property type="evidence" value="ECO:0007669"/>
    <property type="project" value="InterPro"/>
</dbReference>
<evidence type="ECO:0000313" key="5">
    <source>
        <dbReference type="Proteomes" id="UP000594263"/>
    </source>
</evidence>